<gene>
    <name evidence="1" type="ORF">FUAX_46380</name>
</gene>
<sequence length="72" mass="8467">MPSLTMRTVTKQIKYRDWARPVNAGQRNIRINNRKPRRLQTRVILRVRNGFRNNRAGVRPQPSALWVFGAPN</sequence>
<dbReference type="AlphaFoldDB" id="A0AAU9DGF5"/>
<evidence type="ECO:0000313" key="1">
    <source>
        <dbReference type="EMBL" id="BDD12206.1"/>
    </source>
</evidence>
<reference evidence="1 2" key="1">
    <citation type="submission" date="2021-12" db="EMBL/GenBank/DDBJ databases">
        <title>Genome sequencing of bacteria with rrn-lacking chromosome and rrn-plasmid.</title>
        <authorList>
            <person name="Anda M."/>
            <person name="Iwasaki W."/>
        </authorList>
    </citation>
    <scope>NUCLEOTIDE SEQUENCE [LARGE SCALE GENOMIC DNA]</scope>
    <source>
        <strain evidence="1 2">DSM 100852</strain>
        <plasmid evidence="1 2">pFA3</plasmid>
    </source>
</reference>
<evidence type="ECO:0000313" key="2">
    <source>
        <dbReference type="Proteomes" id="UP001348817"/>
    </source>
</evidence>
<dbReference type="Proteomes" id="UP001348817">
    <property type="component" value="Plasmid pFA3"/>
</dbReference>
<name>A0AAU9DGF5_9BACT</name>
<organism evidence="1 2">
    <name type="scientific">Fulvitalea axinellae</name>
    <dbReference type="NCBI Taxonomy" id="1182444"/>
    <lineage>
        <taxon>Bacteria</taxon>
        <taxon>Pseudomonadati</taxon>
        <taxon>Bacteroidota</taxon>
        <taxon>Cytophagia</taxon>
        <taxon>Cytophagales</taxon>
        <taxon>Persicobacteraceae</taxon>
        <taxon>Fulvitalea</taxon>
    </lineage>
</organism>
<proteinExistence type="predicted"/>
<keyword evidence="2" id="KW-1185">Reference proteome</keyword>
<dbReference type="EMBL" id="AP025317">
    <property type="protein sequence ID" value="BDD12206.1"/>
    <property type="molecule type" value="Genomic_DNA"/>
</dbReference>
<accession>A0AAU9DGF5</accession>
<keyword evidence="1" id="KW-0614">Plasmid</keyword>
<geneLocation type="plasmid" evidence="1 2">
    <name>pFA3</name>
</geneLocation>
<protein>
    <submittedName>
        <fullName evidence="1">Uncharacterized protein</fullName>
    </submittedName>
</protein>
<dbReference type="KEGG" id="fax:FUAX_46380"/>